<evidence type="ECO:0000256" key="1">
    <source>
        <dbReference type="SAM" id="Phobius"/>
    </source>
</evidence>
<reference evidence="2 3" key="1">
    <citation type="submission" date="2018-07" db="EMBL/GenBank/DDBJ databases">
        <title>Genomic Encyclopedia of Type Strains, Phase IV (KMG-IV): sequencing the most valuable type-strain genomes for metagenomic binning, comparative biology and taxonomic classification.</title>
        <authorList>
            <person name="Goeker M."/>
        </authorList>
    </citation>
    <scope>NUCLEOTIDE SEQUENCE [LARGE SCALE GENOMIC DNA]</scope>
    <source>
        <strain evidence="2 3">DSM 103736</strain>
    </source>
</reference>
<keyword evidence="1" id="KW-0472">Membrane</keyword>
<keyword evidence="1" id="KW-0812">Transmembrane</keyword>
<keyword evidence="1" id="KW-1133">Transmembrane helix</keyword>
<evidence type="ECO:0000313" key="3">
    <source>
        <dbReference type="Proteomes" id="UP000254848"/>
    </source>
</evidence>
<feature type="transmembrane region" description="Helical" evidence="1">
    <location>
        <begin position="20"/>
        <end position="38"/>
    </location>
</feature>
<dbReference type="InterPro" id="IPR014321">
    <property type="entry name" value="Phageshock_PspD"/>
</dbReference>
<organism evidence="2 3">
    <name type="scientific">Enterobacillus tribolii</name>
    <dbReference type="NCBI Taxonomy" id="1487935"/>
    <lineage>
        <taxon>Bacteria</taxon>
        <taxon>Pseudomonadati</taxon>
        <taxon>Pseudomonadota</taxon>
        <taxon>Gammaproteobacteria</taxon>
        <taxon>Enterobacterales</taxon>
        <taxon>Hafniaceae</taxon>
        <taxon>Enterobacillus</taxon>
    </lineage>
</organism>
<proteinExistence type="predicted"/>
<comment type="caution">
    <text evidence="2">The sequence shown here is derived from an EMBL/GenBank/DDBJ whole genome shotgun (WGS) entry which is preliminary data.</text>
</comment>
<dbReference type="RefSeq" id="WP_230472929.1">
    <property type="nucleotide sequence ID" value="NZ_QRAP01000001.1"/>
</dbReference>
<dbReference type="EMBL" id="QRAP01000001">
    <property type="protein sequence ID" value="RDK96965.1"/>
    <property type="molecule type" value="Genomic_DNA"/>
</dbReference>
<gene>
    <name evidence="2" type="ORF">C8D90_101403</name>
</gene>
<name>A0A370R4E9_9GAMM</name>
<protein>
    <submittedName>
        <fullName evidence="2">Phage shock protein D</fullName>
    </submittedName>
</protein>
<accession>A0A370R4E9</accession>
<keyword evidence="3" id="KW-1185">Reference proteome</keyword>
<evidence type="ECO:0000313" key="2">
    <source>
        <dbReference type="EMBL" id="RDK96965.1"/>
    </source>
</evidence>
<sequence>MSFITLAKSGLPRLLRQGLLLGLTLAPAGIAAGALRFITYRPLRWLIVWGLEPLLQRGFQRAAARYRARDAQNGAR</sequence>
<dbReference type="AlphaFoldDB" id="A0A370R4E9"/>
<dbReference type="Pfam" id="PF09584">
    <property type="entry name" value="Phageshock_PspD"/>
    <property type="match status" value="1"/>
</dbReference>
<dbReference type="Proteomes" id="UP000254848">
    <property type="component" value="Unassembled WGS sequence"/>
</dbReference>